<dbReference type="SUPFAM" id="SSF50249">
    <property type="entry name" value="Nucleic acid-binding proteins"/>
    <property type="match status" value="1"/>
</dbReference>
<dbReference type="Gramene" id="KMT14273">
    <property type="protein sequence ID" value="KMT14273"/>
    <property type="gene ID" value="BVRB_4g076290"/>
</dbReference>
<dbReference type="OMA" id="WHRRCRC"/>
<keyword evidence="1 2" id="KW-0238">DNA-binding</keyword>
<evidence type="ECO:0000313" key="4">
    <source>
        <dbReference type="Proteomes" id="UP000035740"/>
    </source>
</evidence>
<dbReference type="EMBL" id="KQ090068">
    <property type="protein sequence ID" value="KMT14273.1"/>
    <property type="molecule type" value="Genomic_DNA"/>
</dbReference>
<gene>
    <name evidence="3" type="ORF">BVRB_4g076290</name>
</gene>
<dbReference type="Pfam" id="PF00436">
    <property type="entry name" value="SSB"/>
    <property type="match status" value="1"/>
</dbReference>
<dbReference type="GO" id="GO:0042645">
    <property type="term" value="C:mitochondrial nucleoid"/>
    <property type="evidence" value="ECO:0007669"/>
    <property type="project" value="TreeGrafter"/>
</dbReference>
<keyword evidence="4" id="KW-1185">Reference proteome</keyword>
<dbReference type="eggNOG" id="KOG1653">
    <property type="taxonomic scope" value="Eukaryota"/>
</dbReference>
<evidence type="ECO:0008006" key="5">
    <source>
        <dbReference type="Google" id="ProtNLM"/>
    </source>
</evidence>
<dbReference type="GO" id="GO:0003697">
    <property type="term" value="F:single-stranded DNA binding"/>
    <property type="evidence" value="ECO:0007669"/>
    <property type="project" value="EnsemblPlants"/>
</dbReference>
<dbReference type="InterPro" id="IPR012340">
    <property type="entry name" value="NA-bd_OB-fold"/>
</dbReference>
<dbReference type="OrthoDB" id="1078367at2759"/>
<dbReference type="GO" id="GO:0003729">
    <property type="term" value="F:mRNA binding"/>
    <property type="evidence" value="ECO:0007669"/>
    <property type="project" value="EnsemblPlants"/>
</dbReference>
<dbReference type="PANTHER" id="PTHR10302">
    <property type="entry name" value="SINGLE-STRANDED DNA-BINDING PROTEIN"/>
    <property type="match status" value="1"/>
</dbReference>
<dbReference type="Gene3D" id="2.40.50.140">
    <property type="entry name" value="Nucleic acid-binding proteins"/>
    <property type="match status" value="1"/>
</dbReference>
<accession>A0A0J8CQH7</accession>
<dbReference type="Proteomes" id="UP000035740">
    <property type="component" value="Chromosome 4"/>
</dbReference>
<organism evidence="3 4">
    <name type="scientific">Beta vulgaris subsp. vulgaris</name>
    <name type="common">Beet</name>
    <dbReference type="NCBI Taxonomy" id="3555"/>
    <lineage>
        <taxon>Eukaryota</taxon>
        <taxon>Viridiplantae</taxon>
        <taxon>Streptophyta</taxon>
        <taxon>Embryophyta</taxon>
        <taxon>Tracheophyta</taxon>
        <taxon>Spermatophyta</taxon>
        <taxon>Magnoliopsida</taxon>
        <taxon>eudicotyledons</taxon>
        <taxon>Gunneridae</taxon>
        <taxon>Pentapetalae</taxon>
        <taxon>Caryophyllales</taxon>
        <taxon>Chenopodiaceae</taxon>
        <taxon>Betoideae</taxon>
        <taxon>Beta</taxon>
    </lineage>
</organism>
<evidence type="ECO:0000256" key="2">
    <source>
        <dbReference type="PROSITE-ProRule" id="PRU00252"/>
    </source>
</evidence>
<evidence type="ECO:0000256" key="1">
    <source>
        <dbReference type="ARBA" id="ARBA00023125"/>
    </source>
</evidence>
<sequence length="213" mass="23427">MSSFAAKFANHITSSARSTSFLVSGAQRSSKLWLSTASFGGDGDNDGVKNSEADDIHDELIPAKREPVPQGVDPKRGWNFRGVHKAILCGKVRQSPVQKLLRSGRTLTIFSVGTGGMWDHRSISAKDSPKPAQWHRVVVHNEALGAYAVQQLVTNSSVYVEGDIEIRIYNKVVTGEVMKLPEICVRYDGKIRLVKPGENIANIPFEELREGLQ</sequence>
<dbReference type="KEGG" id="bvg:104890353"/>
<name>A0A0J8CQH7_BETVV</name>
<reference evidence="3 4" key="1">
    <citation type="journal article" date="2014" name="Nature">
        <title>The genome of the recently domesticated crop plant sugar beet (Beta vulgaris).</title>
        <authorList>
            <person name="Dohm J.C."/>
            <person name="Minoche A.E."/>
            <person name="Holtgrawe D."/>
            <person name="Capella-Gutierrez S."/>
            <person name="Zakrzewski F."/>
            <person name="Tafer H."/>
            <person name="Rupp O."/>
            <person name="Sorensen T.R."/>
            <person name="Stracke R."/>
            <person name="Reinhardt R."/>
            <person name="Goesmann A."/>
            <person name="Kraft T."/>
            <person name="Schulz B."/>
            <person name="Stadler P.F."/>
            <person name="Schmidt T."/>
            <person name="Gabaldon T."/>
            <person name="Lehrach H."/>
            <person name="Weisshaar B."/>
            <person name="Himmelbauer H."/>
        </authorList>
    </citation>
    <scope>NUCLEOTIDE SEQUENCE [LARGE SCALE GENOMIC DNA]</scope>
    <source>
        <tissue evidence="3">Taproot</tissue>
    </source>
</reference>
<dbReference type="GO" id="GO:0090615">
    <property type="term" value="P:mitochondrial mRNA processing"/>
    <property type="evidence" value="ECO:0007669"/>
    <property type="project" value="EnsemblPlants"/>
</dbReference>
<dbReference type="PROSITE" id="PS50935">
    <property type="entry name" value="SSB"/>
    <property type="match status" value="1"/>
</dbReference>
<dbReference type="PANTHER" id="PTHR10302:SF13">
    <property type="entry name" value="SINGLE-STRANDED DNA-BINDING PROTEIN, MITOCHONDRIAL"/>
    <property type="match status" value="1"/>
</dbReference>
<proteinExistence type="predicted"/>
<protein>
    <recommendedName>
        <fullName evidence="5">Single-stranded DNA-binding protein</fullName>
    </recommendedName>
</protein>
<dbReference type="AlphaFoldDB" id="A0A0J8CQH7"/>
<dbReference type="InterPro" id="IPR000424">
    <property type="entry name" value="Primosome_PriB/ssb"/>
</dbReference>
<dbReference type="GO" id="GO:0006264">
    <property type="term" value="P:mitochondrial DNA replication"/>
    <property type="evidence" value="ECO:0007669"/>
    <property type="project" value="TreeGrafter"/>
</dbReference>
<evidence type="ECO:0000313" key="3">
    <source>
        <dbReference type="EMBL" id="KMT14273.1"/>
    </source>
</evidence>
<dbReference type="InterPro" id="IPR011344">
    <property type="entry name" value="ssDNA-bd"/>
</dbReference>